<evidence type="ECO:0000256" key="13">
    <source>
        <dbReference type="PIRNR" id="PIRNR037093"/>
    </source>
</evidence>
<keyword evidence="4 13" id="KW-0813">Transport</keyword>
<dbReference type="InterPro" id="IPR012295">
    <property type="entry name" value="TBP_dom_sf"/>
</dbReference>
<feature type="domain" description="Coatomer gamma subunit appendage Ig-like subdomain" evidence="16">
    <location>
        <begin position="687"/>
        <end position="829"/>
    </location>
</feature>
<dbReference type="SUPFAM" id="SSF55711">
    <property type="entry name" value="Subdomain of clathrin and coatomer appendage domain"/>
    <property type="match status" value="1"/>
</dbReference>
<keyword evidence="11 13" id="KW-0968">Cytoplasmic vesicle</keyword>
<dbReference type="OrthoDB" id="1074925at2759"/>
<dbReference type="InterPro" id="IPR013041">
    <property type="entry name" value="Clathrin_app_Ig-like_sf"/>
</dbReference>
<dbReference type="GO" id="GO:0006886">
    <property type="term" value="P:intracellular protein transport"/>
    <property type="evidence" value="ECO:0007669"/>
    <property type="project" value="InterPro"/>
</dbReference>
<dbReference type="GO" id="GO:0006891">
    <property type="term" value="P:intra-Golgi vesicle-mediated transport"/>
    <property type="evidence" value="ECO:0007669"/>
    <property type="project" value="TreeGrafter"/>
</dbReference>
<gene>
    <name evidence="18" type="ORF">JKP88DRAFT_270300</name>
</gene>
<evidence type="ECO:0000256" key="12">
    <source>
        <dbReference type="ARBA" id="ARBA00025536"/>
    </source>
</evidence>
<evidence type="ECO:0000256" key="8">
    <source>
        <dbReference type="ARBA" id="ARBA00022927"/>
    </source>
</evidence>
<dbReference type="SUPFAM" id="SSF49348">
    <property type="entry name" value="Clathrin adaptor appendage domain"/>
    <property type="match status" value="1"/>
</dbReference>
<evidence type="ECO:0000256" key="10">
    <source>
        <dbReference type="ARBA" id="ARBA00023136"/>
    </source>
</evidence>
<dbReference type="EMBL" id="JAFCMP010000434">
    <property type="protein sequence ID" value="KAG5179982.1"/>
    <property type="molecule type" value="Genomic_DNA"/>
</dbReference>
<name>A0A836CC02_9STRA</name>
<dbReference type="GO" id="GO:0005198">
    <property type="term" value="F:structural molecule activity"/>
    <property type="evidence" value="ECO:0007669"/>
    <property type="project" value="InterPro"/>
</dbReference>
<protein>
    <recommendedName>
        <fullName evidence="13">Coatomer subunit gamma</fullName>
    </recommendedName>
</protein>
<feature type="domain" description="Coatomer subunit gamma C-terminal" evidence="17">
    <location>
        <begin position="831"/>
        <end position="953"/>
    </location>
</feature>
<reference evidence="18" key="1">
    <citation type="submission" date="2021-02" db="EMBL/GenBank/DDBJ databases">
        <title>First Annotated Genome of the Yellow-green Alga Tribonema minus.</title>
        <authorList>
            <person name="Mahan K.M."/>
        </authorList>
    </citation>
    <scope>NUCLEOTIDE SEQUENCE</scope>
    <source>
        <strain evidence="18">UTEX B ZZ1240</strain>
    </source>
</reference>
<comment type="subcellular location">
    <subcellularLocation>
        <location evidence="13">Cytoplasm</location>
    </subcellularLocation>
    <subcellularLocation>
        <location evidence="1 13">Golgi apparatus membrane</location>
        <topology evidence="1 13">Peripheral membrane protein</topology>
        <orientation evidence="1 13">Cytoplasmic side</orientation>
    </subcellularLocation>
    <subcellularLocation>
        <location evidence="13">Cytoplasmic vesicle</location>
        <location evidence="13">COPI-coated vesicle membrane</location>
        <topology evidence="13">Peripheral membrane protein</topology>
        <orientation evidence="13">Cytoplasmic side</orientation>
    </subcellularLocation>
</comment>
<feature type="domain" description="Clathrin/coatomer adaptor adaptin-like N-terminal" evidence="15">
    <location>
        <begin position="54"/>
        <end position="558"/>
    </location>
</feature>
<dbReference type="PANTHER" id="PTHR10261">
    <property type="entry name" value="COATOMER SUBUNIT GAMMA"/>
    <property type="match status" value="1"/>
</dbReference>
<evidence type="ECO:0000256" key="9">
    <source>
        <dbReference type="ARBA" id="ARBA00023034"/>
    </source>
</evidence>
<evidence type="ECO:0000256" key="14">
    <source>
        <dbReference type="SAM" id="MobiDB-lite"/>
    </source>
</evidence>
<keyword evidence="19" id="KW-1185">Reference proteome</keyword>
<dbReference type="FunFam" id="1.25.10.10:FF:000071">
    <property type="entry name" value="Coatomer subunit gamma"/>
    <property type="match status" value="1"/>
</dbReference>
<comment type="function">
    <text evidence="12 13">The coatomer is a cytosolic protein complex that binds to dilysine motifs and reversibly associates with Golgi non-clathrin-coated vesicles, which further mediate biosynthetic protein transport from the ER, via the Golgi up to the trans Golgi network. Coatomer complex is required for budding from Golgi membranes, and is essential for the retrograde Golgi-to-ER transport of dilysine-tagged proteins.</text>
</comment>
<dbReference type="InterPro" id="IPR009028">
    <property type="entry name" value="Coatomer/calthrin_app_sub_C"/>
</dbReference>
<dbReference type="FunFam" id="2.60.40.1480:FF:000001">
    <property type="entry name" value="Coatomer subunit gamma"/>
    <property type="match status" value="1"/>
</dbReference>
<dbReference type="InterPro" id="IPR011989">
    <property type="entry name" value="ARM-like"/>
</dbReference>
<dbReference type="Pfam" id="PF01602">
    <property type="entry name" value="Adaptin_N"/>
    <property type="match status" value="1"/>
</dbReference>
<keyword evidence="9 13" id="KW-0333">Golgi apparatus</keyword>
<dbReference type="GO" id="GO:0000139">
    <property type="term" value="C:Golgi membrane"/>
    <property type="evidence" value="ECO:0007669"/>
    <property type="project" value="UniProtKB-SubCell"/>
</dbReference>
<feature type="compositionally biased region" description="Acidic residues" evidence="14">
    <location>
        <begin position="581"/>
        <end position="592"/>
    </location>
</feature>
<dbReference type="InterPro" id="IPR013040">
    <property type="entry name" value="Coatomer_gsu_app_Ig-like_dom"/>
</dbReference>
<dbReference type="FunFam" id="1.25.10.10:FF:000382">
    <property type="entry name" value="Coatomer subunit gamma"/>
    <property type="match status" value="1"/>
</dbReference>
<evidence type="ECO:0000259" key="15">
    <source>
        <dbReference type="Pfam" id="PF01602"/>
    </source>
</evidence>
<evidence type="ECO:0000256" key="5">
    <source>
        <dbReference type="ARBA" id="ARBA00022490"/>
    </source>
</evidence>
<evidence type="ECO:0000259" key="16">
    <source>
        <dbReference type="Pfam" id="PF08752"/>
    </source>
</evidence>
<comment type="caution">
    <text evidence="18">The sequence shown here is derived from an EMBL/GenBank/DDBJ whole genome shotgun (WGS) entry which is preliminary data.</text>
</comment>
<evidence type="ECO:0000256" key="4">
    <source>
        <dbReference type="ARBA" id="ARBA00022448"/>
    </source>
</evidence>
<keyword evidence="5 13" id="KW-0963">Cytoplasm</keyword>
<organism evidence="18 19">
    <name type="scientific">Tribonema minus</name>
    <dbReference type="NCBI Taxonomy" id="303371"/>
    <lineage>
        <taxon>Eukaryota</taxon>
        <taxon>Sar</taxon>
        <taxon>Stramenopiles</taxon>
        <taxon>Ochrophyta</taxon>
        <taxon>PX clade</taxon>
        <taxon>Xanthophyceae</taxon>
        <taxon>Tribonematales</taxon>
        <taxon>Tribonemataceae</taxon>
        <taxon>Tribonema</taxon>
    </lineage>
</organism>
<dbReference type="AlphaFoldDB" id="A0A836CC02"/>
<evidence type="ECO:0000259" key="17">
    <source>
        <dbReference type="Pfam" id="PF16381"/>
    </source>
</evidence>
<dbReference type="InterPro" id="IPR017106">
    <property type="entry name" value="Coatomer_gsu"/>
</dbReference>
<dbReference type="FunFam" id="3.30.310.10:FF:000011">
    <property type="entry name" value="Coatomer subunit gamma"/>
    <property type="match status" value="1"/>
</dbReference>
<dbReference type="PANTHER" id="PTHR10261:SF0">
    <property type="entry name" value="COATOMER SUBUNIT GAMMA-2"/>
    <property type="match status" value="1"/>
</dbReference>
<evidence type="ECO:0000313" key="19">
    <source>
        <dbReference type="Proteomes" id="UP000664859"/>
    </source>
</evidence>
<accession>A0A836CC02</accession>
<proteinExistence type="inferred from homology"/>
<evidence type="ECO:0000256" key="2">
    <source>
        <dbReference type="ARBA" id="ARBA00010720"/>
    </source>
</evidence>
<comment type="subunit">
    <text evidence="3">Oligomeric complex that consists of at least the alpha, beta, beta', gamma, delta, epsilon and zeta subunits.</text>
</comment>
<dbReference type="Gene3D" id="3.30.310.10">
    <property type="entry name" value="TATA-Binding Protein"/>
    <property type="match status" value="1"/>
</dbReference>
<comment type="similarity">
    <text evidence="2 13">Belongs to the COPG family.</text>
</comment>
<keyword evidence="7 13" id="KW-0931">ER-Golgi transport</keyword>
<sequence>MLSDAGGGLSQGGGQGLGDAPLTIGGVLKEIQGLKDKFKSEDGEDEASPYHALEKATVLQECRAFNDSNVVTNNPKRCCQLITKLLHLLTQGETFTSSEVTDVFFGVTKLFQSKDHNLRRMMYLFIKEVAEATNPNDVIIVTSSLTKDMNSSEDLYRANSIRVLARIIDSAMLGAIERYVKQAINDKNAIVASSALVSGISLFNTSPDVVKRWNNEVQEALSSPNEMVQFHALALLYQAKQQDLLAVTKLVTQLTKGNTRSPLADLNAANARAAYQFLESSLRHKNEIVVYEAARAICHLPGVEMNDLSPAITVLQLFLSSPKPTLRFGAMRTLSDVAGTHPMAIVKCNEEMETLISDANRSIATLAITTLLKTGTEGSVDRLMKQISTFMNEIADEFKIIVVHAIRQLCLRYPQKHRVLVGFLATFLREEGGFDFKKAITDCIVELMSAIPDTKETSLFHLCDFIEDCEYTALSTQILHLVGALGPSTSAPARYIRFIYNRVILENAAVRAAAVSSLAKFAAKVPSLRPSITVLLKRSLADEDDEVRDRATVAIKLLASMPAAGDGEADAGGDENHQSEPVEEDALDGDAETSEAAHLMLDGLPMSFASLERAVGLYALSMQSGTAQAQPLLFSTLPVVEEHVPAPLTKGTSAASKPLAGAGGGFGGGDSRVAPTAASAPATADPTAELYKIPELAALGRVFRSTAPVPLTESETEYVVRCVKHIFDAHVVLDFSVHNTIADQMLTEASSEPELYSVVGSIPLPTLKYDQTGHCYVVLSRATEVAIEPVTFTCELHFKVVDCDPQSGEADEDAEGFPEEYPLEEVELSTSDFMAKVNVGDFRRSWEQMGPEGEVLEKFALQFRRLDEAVAGVLDFLGMQPCDGTAAIKPTGTSAGLPPPHTLHLSGVFVGSKPVLVRAQLAITQSNDTIGCVLKIAVRSDDPDVSRMVADCIR</sequence>
<evidence type="ECO:0000256" key="11">
    <source>
        <dbReference type="ARBA" id="ARBA00023329"/>
    </source>
</evidence>
<keyword evidence="6" id="KW-0677">Repeat</keyword>
<dbReference type="SUPFAM" id="SSF48371">
    <property type="entry name" value="ARM repeat"/>
    <property type="match status" value="1"/>
</dbReference>
<dbReference type="GO" id="GO:0009306">
    <property type="term" value="P:protein secretion"/>
    <property type="evidence" value="ECO:0007669"/>
    <property type="project" value="TreeGrafter"/>
</dbReference>
<dbReference type="GO" id="GO:0005793">
    <property type="term" value="C:endoplasmic reticulum-Golgi intermediate compartment"/>
    <property type="evidence" value="ECO:0007669"/>
    <property type="project" value="TreeGrafter"/>
</dbReference>
<dbReference type="InterPro" id="IPR032154">
    <property type="entry name" value="Coatomer_g_Cpla"/>
</dbReference>
<evidence type="ECO:0000256" key="3">
    <source>
        <dbReference type="ARBA" id="ARBA00011775"/>
    </source>
</evidence>
<feature type="region of interest" description="Disordered" evidence="14">
    <location>
        <begin position="565"/>
        <end position="592"/>
    </location>
</feature>
<keyword evidence="8 13" id="KW-0653">Protein transport</keyword>
<dbReference type="InterPro" id="IPR016024">
    <property type="entry name" value="ARM-type_fold"/>
</dbReference>
<dbReference type="GO" id="GO:0030126">
    <property type="term" value="C:COPI vesicle coat"/>
    <property type="evidence" value="ECO:0007669"/>
    <property type="project" value="InterPro"/>
</dbReference>
<dbReference type="Proteomes" id="UP000664859">
    <property type="component" value="Unassembled WGS sequence"/>
</dbReference>
<dbReference type="Gene3D" id="1.25.10.10">
    <property type="entry name" value="Leucine-rich Repeat Variant"/>
    <property type="match status" value="2"/>
</dbReference>
<dbReference type="GO" id="GO:0005783">
    <property type="term" value="C:endoplasmic reticulum"/>
    <property type="evidence" value="ECO:0007669"/>
    <property type="project" value="TreeGrafter"/>
</dbReference>
<dbReference type="Pfam" id="PF08752">
    <property type="entry name" value="COP-gamma_platf"/>
    <property type="match status" value="1"/>
</dbReference>
<dbReference type="InterPro" id="IPR037067">
    <property type="entry name" value="Coatomer_gsu_app_sf"/>
</dbReference>
<evidence type="ECO:0000313" key="18">
    <source>
        <dbReference type="EMBL" id="KAG5179982.1"/>
    </source>
</evidence>
<dbReference type="Pfam" id="PF16381">
    <property type="entry name" value="Coatomer_g_Cpla"/>
    <property type="match status" value="1"/>
</dbReference>
<dbReference type="PIRSF" id="PIRSF037093">
    <property type="entry name" value="Coatomer_gamma_subunit"/>
    <property type="match status" value="1"/>
</dbReference>
<keyword evidence="10 13" id="KW-0472">Membrane</keyword>
<evidence type="ECO:0000256" key="1">
    <source>
        <dbReference type="ARBA" id="ARBA00004255"/>
    </source>
</evidence>
<dbReference type="InterPro" id="IPR002553">
    <property type="entry name" value="Clathrin/coatomer_adapt-like_N"/>
</dbReference>
<dbReference type="GO" id="GO:0006888">
    <property type="term" value="P:endoplasmic reticulum to Golgi vesicle-mediated transport"/>
    <property type="evidence" value="ECO:0007669"/>
    <property type="project" value="TreeGrafter"/>
</dbReference>
<evidence type="ECO:0000256" key="6">
    <source>
        <dbReference type="ARBA" id="ARBA00022737"/>
    </source>
</evidence>
<dbReference type="Gene3D" id="2.60.40.1480">
    <property type="entry name" value="Coatomer, gamma subunit, appendage domain"/>
    <property type="match status" value="1"/>
</dbReference>
<evidence type="ECO:0000256" key="7">
    <source>
        <dbReference type="ARBA" id="ARBA00022892"/>
    </source>
</evidence>